<evidence type="ECO:0000256" key="1">
    <source>
        <dbReference type="ARBA" id="ARBA00005094"/>
    </source>
</evidence>
<dbReference type="SUPFAM" id="SSF69055">
    <property type="entry name" value="1-deoxy-D-xylulose-5-phosphate reductoisomerase, C-terminal domain"/>
    <property type="match status" value="1"/>
</dbReference>
<comment type="function">
    <text evidence="9">Catalyzes the NADPH-dependent rearrangement and reduction of 1-deoxy-D-xylulose-5-phosphate (DXP) to 2-C-methyl-D-erythritol 4-phosphate (MEP).</text>
</comment>
<dbReference type="Pfam" id="PF13288">
    <property type="entry name" value="DXPR_C"/>
    <property type="match status" value="1"/>
</dbReference>
<keyword evidence="6 9" id="KW-0464">Manganese</keyword>
<feature type="binding site" evidence="9">
    <location>
        <position position="215"/>
    </location>
    <ligand>
        <name>1-deoxy-D-xylulose 5-phosphate</name>
        <dbReference type="ChEBI" id="CHEBI:57792"/>
    </ligand>
</feature>
<dbReference type="Gene3D" id="3.40.50.720">
    <property type="entry name" value="NAD(P)-binding Rossmann-like Domain"/>
    <property type="match status" value="1"/>
</dbReference>
<dbReference type="NCBIfam" id="NF009114">
    <property type="entry name" value="PRK12464.1"/>
    <property type="match status" value="1"/>
</dbReference>
<dbReference type="InterPro" id="IPR026877">
    <property type="entry name" value="DXPR_C"/>
</dbReference>
<feature type="binding site" evidence="9">
    <location>
        <position position="147"/>
    </location>
    <ligand>
        <name>Mn(2+)</name>
        <dbReference type="ChEBI" id="CHEBI:29035"/>
    </ligand>
</feature>
<feature type="binding site" evidence="9">
    <location>
        <position position="11"/>
    </location>
    <ligand>
        <name>NADPH</name>
        <dbReference type="ChEBI" id="CHEBI:57783"/>
    </ligand>
</feature>
<feature type="binding site" evidence="9">
    <location>
        <position position="10"/>
    </location>
    <ligand>
        <name>NADPH</name>
        <dbReference type="ChEBI" id="CHEBI:57783"/>
    </ligand>
</feature>
<feature type="binding site" evidence="9">
    <location>
        <position position="121"/>
    </location>
    <ligand>
        <name>NADPH</name>
        <dbReference type="ChEBI" id="CHEBI:57783"/>
    </ligand>
</feature>
<feature type="binding site" evidence="9">
    <location>
        <position position="149"/>
    </location>
    <ligand>
        <name>1-deoxy-D-xylulose 5-phosphate</name>
        <dbReference type="ChEBI" id="CHEBI:57792"/>
    </ligand>
</feature>
<comment type="pathway">
    <text evidence="1 9">Isoprenoid biosynthesis; isopentenyl diphosphate biosynthesis via DXP pathway; isopentenyl diphosphate from 1-deoxy-D-xylulose 5-phosphate: step 1/6.</text>
</comment>
<dbReference type="Pfam" id="PF08436">
    <property type="entry name" value="DXP_redisom_C"/>
    <property type="match status" value="1"/>
</dbReference>
<feature type="domain" description="DXP reductoisomerase C-terminal" evidence="12">
    <location>
        <begin position="258"/>
        <end position="374"/>
    </location>
</feature>
<evidence type="ECO:0000256" key="5">
    <source>
        <dbReference type="ARBA" id="ARBA00023002"/>
    </source>
</evidence>
<comment type="caution">
    <text evidence="13">The sequence shown here is derived from an EMBL/GenBank/DDBJ whole genome shotgun (WGS) entry which is preliminary data.</text>
</comment>
<dbReference type="RefSeq" id="WP_309861176.1">
    <property type="nucleotide sequence ID" value="NZ_JAVDQG010000001.1"/>
</dbReference>
<dbReference type="SUPFAM" id="SSF51735">
    <property type="entry name" value="NAD(P)-binding Rossmann-fold domains"/>
    <property type="match status" value="1"/>
</dbReference>
<comment type="catalytic activity">
    <reaction evidence="8">
        <text>2-C-methyl-D-erythritol 4-phosphate + NADP(+) = 1-deoxy-D-xylulose 5-phosphate + NADPH + H(+)</text>
        <dbReference type="Rhea" id="RHEA:13717"/>
        <dbReference type="ChEBI" id="CHEBI:15378"/>
        <dbReference type="ChEBI" id="CHEBI:57783"/>
        <dbReference type="ChEBI" id="CHEBI:57792"/>
        <dbReference type="ChEBI" id="CHEBI:58262"/>
        <dbReference type="ChEBI" id="CHEBI:58349"/>
        <dbReference type="EC" id="1.1.1.267"/>
    </reaction>
    <physiologicalReaction direction="right-to-left" evidence="8">
        <dbReference type="Rhea" id="RHEA:13719"/>
    </physiologicalReaction>
</comment>
<dbReference type="HAMAP" id="MF_00183">
    <property type="entry name" value="DXP_reductoisom"/>
    <property type="match status" value="1"/>
</dbReference>
<gene>
    <name evidence="9" type="primary">dxr</name>
    <name evidence="13" type="ORF">JOE21_000192</name>
</gene>
<feature type="binding site" evidence="9">
    <location>
        <position position="13"/>
    </location>
    <ligand>
        <name>NADPH</name>
        <dbReference type="ChEBI" id="CHEBI:57783"/>
    </ligand>
</feature>
<dbReference type="Proteomes" id="UP001185012">
    <property type="component" value="Unassembled WGS sequence"/>
</dbReference>
<keyword evidence="5 9" id="KW-0560">Oxidoreductase</keyword>
<evidence type="ECO:0000256" key="8">
    <source>
        <dbReference type="ARBA" id="ARBA00048543"/>
    </source>
</evidence>
<dbReference type="InterPro" id="IPR036291">
    <property type="entry name" value="NAD(P)-bd_dom_sf"/>
</dbReference>
<comment type="cofactor">
    <cofactor evidence="9">
        <name>Mg(2+)</name>
        <dbReference type="ChEBI" id="CHEBI:18420"/>
    </cofactor>
    <cofactor evidence="9">
        <name>Mn(2+)</name>
        <dbReference type="ChEBI" id="CHEBI:29035"/>
    </cofactor>
</comment>
<dbReference type="GO" id="GO:0030604">
    <property type="term" value="F:1-deoxy-D-xylulose-5-phosphate reductoisomerase activity"/>
    <property type="evidence" value="ECO:0007669"/>
    <property type="project" value="UniProtKB-EC"/>
</dbReference>
<organism evidence="13 14">
    <name type="scientific">Desmospora profundinema</name>
    <dbReference type="NCBI Taxonomy" id="1571184"/>
    <lineage>
        <taxon>Bacteria</taxon>
        <taxon>Bacillati</taxon>
        <taxon>Bacillota</taxon>
        <taxon>Bacilli</taxon>
        <taxon>Bacillales</taxon>
        <taxon>Thermoactinomycetaceae</taxon>
        <taxon>Desmospora</taxon>
    </lineage>
</organism>
<feature type="binding site" evidence="9">
    <location>
        <position position="36"/>
    </location>
    <ligand>
        <name>NADPH</name>
        <dbReference type="ChEBI" id="CHEBI:57783"/>
    </ligand>
</feature>
<dbReference type="EC" id="1.1.1.267" evidence="9"/>
<feature type="binding site" evidence="9">
    <location>
        <position position="38"/>
    </location>
    <ligand>
        <name>NADPH</name>
        <dbReference type="ChEBI" id="CHEBI:57783"/>
    </ligand>
</feature>
<sequence>MKTIAILGSTGSIGRNTLEVVKQHPDRFQVTALAAGSNADEMVKQVETFRPKIVSMATEQAAQQVRERASYPVDVISGEAGLLEVAAHSDASDVMSALVGSRGLPPTLAAIRAGKTIHLANKETLVMAGAIVMAEAKRHGVAILPVDSEHSAIFQCLNGERKRDVRRLIVTASGGAFRDWSRKQLAHATREQALTHPNWSMGAKVTIDSATMMNKGLEVMEARWLFDLSYDQIDVLIHPESIIHSMVEFEDGAVMAQLGTPDMKGPIQYALSYPERWPLETKRLNLAEVGRLHFREADMERYPCLRMAYEAGRAGGTVPTVLNAANEVAVERFLDGEITFLEIESMIEEVLSRHIPQANPDLEALFEADRWAREAARRCGAQAG</sequence>
<dbReference type="SUPFAM" id="SSF55347">
    <property type="entry name" value="Glyceraldehyde-3-phosphate dehydrogenase-like, C-terminal domain"/>
    <property type="match status" value="1"/>
</dbReference>
<feature type="domain" description="1-deoxy-D-xylulose 5-phosphate reductoisomerase C-terminal" evidence="11">
    <location>
        <begin position="143"/>
        <end position="226"/>
    </location>
</feature>
<dbReference type="InterPro" id="IPR036169">
    <property type="entry name" value="DXPR_C_sf"/>
</dbReference>
<proteinExistence type="inferred from homology"/>
<accession>A0ABU1IJM8</accession>
<dbReference type="Pfam" id="PF02670">
    <property type="entry name" value="DXP_reductoisom"/>
    <property type="match status" value="1"/>
</dbReference>
<evidence type="ECO:0000313" key="14">
    <source>
        <dbReference type="Proteomes" id="UP001185012"/>
    </source>
</evidence>
<feature type="binding site" evidence="9">
    <location>
        <position position="12"/>
    </location>
    <ligand>
        <name>NADPH</name>
        <dbReference type="ChEBI" id="CHEBI:57783"/>
    </ligand>
</feature>
<dbReference type="InterPro" id="IPR013644">
    <property type="entry name" value="DXP_reductoisomerase_C"/>
</dbReference>
<evidence type="ECO:0000259" key="10">
    <source>
        <dbReference type="Pfam" id="PF02670"/>
    </source>
</evidence>
<evidence type="ECO:0000259" key="11">
    <source>
        <dbReference type="Pfam" id="PF08436"/>
    </source>
</evidence>
<evidence type="ECO:0000256" key="4">
    <source>
        <dbReference type="ARBA" id="ARBA00022857"/>
    </source>
</evidence>
<evidence type="ECO:0000256" key="7">
    <source>
        <dbReference type="ARBA" id="ARBA00023229"/>
    </source>
</evidence>
<evidence type="ECO:0000256" key="6">
    <source>
        <dbReference type="ARBA" id="ARBA00023211"/>
    </source>
</evidence>
<feature type="binding site" evidence="9">
    <location>
        <position position="148"/>
    </location>
    <ligand>
        <name>1-deoxy-D-xylulose 5-phosphate</name>
        <dbReference type="ChEBI" id="CHEBI:57792"/>
    </ligand>
</feature>
<feature type="binding site" evidence="9">
    <location>
        <position position="173"/>
    </location>
    <ligand>
        <name>1-deoxy-D-xylulose 5-phosphate</name>
        <dbReference type="ChEBI" id="CHEBI:57792"/>
    </ligand>
</feature>
<keyword evidence="4 9" id="KW-0521">NADP</keyword>
<feature type="binding site" evidence="9">
    <location>
        <position position="209"/>
    </location>
    <ligand>
        <name>1-deoxy-D-xylulose 5-phosphate</name>
        <dbReference type="ChEBI" id="CHEBI:57792"/>
    </ligand>
</feature>
<evidence type="ECO:0000256" key="2">
    <source>
        <dbReference type="ARBA" id="ARBA00006825"/>
    </source>
</evidence>
<evidence type="ECO:0000256" key="3">
    <source>
        <dbReference type="ARBA" id="ARBA00022723"/>
    </source>
</evidence>
<dbReference type="Gene3D" id="1.10.1740.10">
    <property type="match status" value="1"/>
</dbReference>
<keyword evidence="3 9" id="KW-0479">Metal-binding</keyword>
<evidence type="ECO:0000256" key="9">
    <source>
        <dbReference type="HAMAP-Rule" id="MF_00183"/>
    </source>
</evidence>
<dbReference type="NCBIfam" id="TIGR00243">
    <property type="entry name" value="Dxr"/>
    <property type="match status" value="1"/>
</dbReference>
<comment type="similarity">
    <text evidence="2 9">Belongs to the DXR family.</text>
</comment>
<reference evidence="13 14" key="1">
    <citation type="submission" date="2023-07" db="EMBL/GenBank/DDBJ databases">
        <title>Genomic Encyclopedia of Type Strains, Phase IV (KMG-IV): sequencing the most valuable type-strain genomes for metagenomic binning, comparative biology and taxonomic classification.</title>
        <authorList>
            <person name="Goeker M."/>
        </authorList>
    </citation>
    <scope>NUCLEOTIDE SEQUENCE [LARGE SCALE GENOMIC DNA]</scope>
    <source>
        <strain evidence="13 14">DSM 45903</strain>
    </source>
</reference>
<dbReference type="PANTHER" id="PTHR30525">
    <property type="entry name" value="1-DEOXY-D-XYLULOSE 5-PHOSPHATE REDUCTOISOMERASE"/>
    <property type="match status" value="1"/>
</dbReference>
<dbReference type="PANTHER" id="PTHR30525:SF0">
    <property type="entry name" value="1-DEOXY-D-XYLULOSE 5-PHOSPHATE REDUCTOISOMERASE, CHLOROPLASTIC"/>
    <property type="match status" value="1"/>
</dbReference>
<dbReference type="InterPro" id="IPR013512">
    <property type="entry name" value="DXP_reductoisomerase_N"/>
</dbReference>
<keyword evidence="7 9" id="KW-0414">Isoprene biosynthesis</keyword>
<dbReference type="PIRSF" id="PIRSF006205">
    <property type="entry name" value="Dxp_reductismrs"/>
    <property type="match status" value="1"/>
</dbReference>
<feature type="domain" description="1-deoxy-D-xylulose 5-phosphate reductoisomerase N-terminal" evidence="10">
    <location>
        <begin position="4"/>
        <end position="129"/>
    </location>
</feature>
<keyword evidence="9" id="KW-0460">Magnesium</keyword>
<protein>
    <recommendedName>
        <fullName evidence="9">1-deoxy-D-xylulose 5-phosphate reductoisomerase</fullName>
        <shortName evidence="9">DXP reductoisomerase</shortName>
        <ecNumber evidence="9">1.1.1.267</ecNumber>
    </recommendedName>
    <alternativeName>
        <fullName evidence="9">1-deoxyxylulose-5-phosphate reductoisomerase</fullName>
    </alternativeName>
    <alternativeName>
        <fullName evidence="9">2-C-methyl-D-erythritol 4-phosphate synthase</fullName>
    </alternativeName>
</protein>
<feature type="binding site" evidence="9">
    <location>
        <position position="214"/>
    </location>
    <ligand>
        <name>1-deoxy-D-xylulose 5-phosphate</name>
        <dbReference type="ChEBI" id="CHEBI:57792"/>
    </ligand>
</feature>
<evidence type="ECO:0000313" key="13">
    <source>
        <dbReference type="EMBL" id="MDR6224204.1"/>
    </source>
</evidence>
<feature type="binding site" evidence="9">
    <location>
        <position position="122"/>
    </location>
    <ligand>
        <name>1-deoxy-D-xylulose 5-phosphate</name>
        <dbReference type="ChEBI" id="CHEBI:57792"/>
    </ligand>
</feature>
<evidence type="ECO:0000259" key="12">
    <source>
        <dbReference type="Pfam" id="PF13288"/>
    </source>
</evidence>
<feature type="binding site" evidence="9">
    <location>
        <position position="202"/>
    </location>
    <ligand>
        <name>NADPH</name>
        <dbReference type="ChEBI" id="CHEBI:57783"/>
    </ligand>
</feature>
<dbReference type="EMBL" id="JAVDQG010000001">
    <property type="protein sequence ID" value="MDR6224204.1"/>
    <property type="molecule type" value="Genomic_DNA"/>
</dbReference>
<feature type="binding site" evidence="9">
    <location>
        <position position="196"/>
    </location>
    <ligand>
        <name>1-deoxy-D-xylulose 5-phosphate</name>
        <dbReference type="ChEBI" id="CHEBI:57792"/>
    </ligand>
</feature>
<feature type="binding site" evidence="9">
    <location>
        <position position="123"/>
    </location>
    <ligand>
        <name>NADPH</name>
        <dbReference type="ChEBI" id="CHEBI:57783"/>
    </ligand>
</feature>
<feature type="binding site" evidence="9">
    <location>
        <position position="218"/>
    </location>
    <ligand>
        <name>Mn(2+)</name>
        <dbReference type="ChEBI" id="CHEBI:29035"/>
    </ligand>
</feature>
<comment type="caution">
    <text evidence="9">Lacks conserved residue(s) required for the propagation of feature annotation.</text>
</comment>
<dbReference type="InterPro" id="IPR003821">
    <property type="entry name" value="DXP_reductoisomerase"/>
</dbReference>
<keyword evidence="14" id="KW-1185">Reference proteome</keyword>
<feature type="binding site" evidence="9">
    <location>
        <position position="218"/>
    </location>
    <ligand>
        <name>1-deoxy-D-xylulose 5-phosphate</name>
        <dbReference type="ChEBI" id="CHEBI:57792"/>
    </ligand>
</feature>
<feature type="binding site" evidence="9">
    <location>
        <position position="149"/>
    </location>
    <ligand>
        <name>Mn(2+)</name>
        <dbReference type="ChEBI" id="CHEBI:29035"/>
    </ligand>
</feature>
<name>A0ABU1IJM8_9BACL</name>